<comment type="caution">
    <text evidence="1">The sequence shown here is derived from an EMBL/GenBank/DDBJ whole genome shotgun (WGS) entry which is preliminary data.</text>
</comment>
<reference evidence="2" key="1">
    <citation type="journal article" date="2019" name="PLoS Negl. Trop. Dis.">
        <title>Revisiting the worldwide diversity of Leptospira species in the environment.</title>
        <authorList>
            <person name="Vincent A.T."/>
            <person name="Schiettekatte O."/>
            <person name="Bourhy P."/>
            <person name="Veyrier F.J."/>
            <person name="Picardeau M."/>
        </authorList>
    </citation>
    <scope>NUCLEOTIDE SEQUENCE [LARGE SCALE GENOMIC DNA]</scope>
    <source>
        <strain evidence="2">201800295</strain>
    </source>
</reference>
<protein>
    <submittedName>
        <fullName evidence="1">Uncharacterized protein</fullName>
    </submittedName>
</protein>
<evidence type="ECO:0000313" key="1">
    <source>
        <dbReference type="EMBL" id="TGK45536.1"/>
    </source>
</evidence>
<sequence>MKEIVLEFISKSGKLKIIDTWQIELPGQQNRICYELVSNVKGKKSFILNDFIISDLLLFRIWLREHTTDISEKELDEFIEENYPDILNSI</sequence>
<name>A0ABY2KZ64_9LEPT</name>
<dbReference type="Proteomes" id="UP000297617">
    <property type="component" value="Unassembled WGS sequence"/>
</dbReference>
<evidence type="ECO:0000313" key="2">
    <source>
        <dbReference type="Proteomes" id="UP000297617"/>
    </source>
</evidence>
<organism evidence="1 2">
    <name type="scientific">Leptospira bouyouniensis</name>
    <dbReference type="NCBI Taxonomy" id="2484911"/>
    <lineage>
        <taxon>Bacteria</taxon>
        <taxon>Pseudomonadati</taxon>
        <taxon>Spirochaetota</taxon>
        <taxon>Spirochaetia</taxon>
        <taxon>Leptospirales</taxon>
        <taxon>Leptospiraceae</taxon>
        <taxon>Leptospira</taxon>
    </lineage>
</organism>
<keyword evidence="2" id="KW-1185">Reference proteome</keyword>
<dbReference type="EMBL" id="RQFD01000021">
    <property type="protein sequence ID" value="TGK45536.1"/>
    <property type="molecule type" value="Genomic_DNA"/>
</dbReference>
<dbReference type="RefSeq" id="WP_135755070.1">
    <property type="nucleotide sequence ID" value="NZ_RQFD01000021.1"/>
</dbReference>
<proteinExistence type="predicted"/>
<accession>A0ABY2KZ64</accession>
<gene>
    <name evidence="1" type="ORF">EHQ10_18995</name>
</gene>